<proteinExistence type="inferred from homology"/>
<protein>
    <recommendedName>
        <fullName evidence="4">homogentisate 1,2-dioxygenase</fullName>
        <ecNumber evidence="4">1.13.11.5</ecNumber>
    </recommendedName>
</protein>
<keyword evidence="6" id="KW-0828">Tyrosine catabolism</keyword>
<evidence type="ECO:0000256" key="5">
    <source>
        <dbReference type="ARBA" id="ARBA00022723"/>
    </source>
</evidence>
<feature type="active site" description="Proton acceptor" evidence="11">
    <location>
        <position position="309"/>
    </location>
</feature>
<dbReference type="GO" id="GO:0006559">
    <property type="term" value="P:L-phenylalanine catabolic process"/>
    <property type="evidence" value="ECO:0007669"/>
    <property type="project" value="UniProtKB-UniPathway"/>
</dbReference>
<dbReference type="GO" id="GO:0006572">
    <property type="term" value="P:L-tyrosine catabolic process"/>
    <property type="evidence" value="ECO:0007669"/>
    <property type="project" value="UniProtKB-KW"/>
</dbReference>
<evidence type="ECO:0000256" key="1">
    <source>
        <dbReference type="ARBA" id="ARBA00001962"/>
    </source>
</evidence>
<feature type="binding site" evidence="12">
    <location>
        <position position="358"/>
    </location>
    <ligand>
        <name>Fe cation</name>
        <dbReference type="ChEBI" id="CHEBI:24875"/>
    </ligand>
</feature>
<feature type="binding site" evidence="12">
    <location>
        <position position="387"/>
    </location>
    <ligand>
        <name>Fe cation</name>
        <dbReference type="ChEBI" id="CHEBI:24875"/>
    </ligand>
</feature>
<dbReference type="NCBIfam" id="TIGR01015">
    <property type="entry name" value="hmgA"/>
    <property type="match status" value="1"/>
</dbReference>
<dbReference type="InterPro" id="IPR046452">
    <property type="entry name" value="HgmA_N"/>
</dbReference>
<dbReference type="Pfam" id="PF20510">
    <property type="entry name" value="HgmA_N"/>
    <property type="match status" value="1"/>
</dbReference>
<feature type="domain" description="Homogentisate 1,2-dioxygenase N-terminal" evidence="15">
    <location>
        <begin position="20"/>
        <end position="296"/>
    </location>
</feature>
<evidence type="ECO:0000256" key="10">
    <source>
        <dbReference type="ARBA" id="ARBA00023232"/>
    </source>
</evidence>
<evidence type="ECO:0000256" key="6">
    <source>
        <dbReference type="ARBA" id="ARBA00022878"/>
    </source>
</evidence>
<evidence type="ECO:0000256" key="7">
    <source>
        <dbReference type="ARBA" id="ARBA00022964"/>
    </source>
</evidence>
<dbReference type="EMBL" id="HBFX01019013">
    <property type="protein sequence ID" value="CAD8956982.1"/>
    <property type="molecule type" value="Transcribed_RNA"/>
</dbReference>
<dbReference type="InterPro" id="IPR011051">
    <property type="entry name" value="RmlC_Cupin_sf"/>
</dbReference>
<evidence type="ECO:0000259" key="15">
    <source>
        <dbReference type="Pfam" id="PF20510"/>
    </source>
</evidence>
<comment type="similarity">
    <text evidence="3">Belongs to the homogentisate dioxygenase family.</text>
</comment>
<organism evidence="16">
    <name type="scientific">Hemiselmis andersenii</name>
    <name type="common">Cryptophyte alga</name>
    <dbReference type="NCBI Taxonomy" id="464988"/>
    <lineage>
        <taxon>Eukaryota</taxon>
        <taxon>Cryptophyceae</taxon>
        <taxon>Cryptomonadales</taxon>
        <taxon>Hemiselmidaceae</taxon>
        <taxon>Hemiselmis</taxon>
    </lineage>
</organism>
<comment type="cofactor">
    <cofactor evidence="1 12">
        <name>Fe cation</name>
        <dbReference type="ChEBI" id="CHEBI:24875"/>
    </cofactor>
</comment>
<feature type="binding site" evidence="12">
    <location>
        <position position="367"/>
    </location>
    <ligand>
        <name>homogentisate</name>
        <dbReference type="ChEBI" id="CHEBI:16169"/>
    </ligand>
</feature>
<feature type="binding site" evidence="12">
    <location>
        <position position="352"/>
    </location>
    <ligand>
        <name>Fe cation</name>
        <dbReference type="ChEBI" id="CHEBI:24875"/>
    </ligand>
</feature>
<dbReference type="EC" id="1.13.11.5" evidence="4"/>
<evidence type="ECO:0000256" key="11">
    <source>
        <dbReference type="PIRSR" id="PIRSR605708-1"/>
    </source>
</evidence>
<dbReference type="AlphaFoldDB" id="A0A6T8LIZ8"/>
<evidence type="ECO:0000256" key="2">
    <source>
        <dbReference type="ARBA" id="ARBA00004704"/>
    </source>
</evidence>
<evidence type="ECO:0000256" key="9">
    <source>
        <dbReference type="ARBA" id="ARBA00023004"/>
    </source>
</evidence>
<dbReference type="PANTHER" id="PTHR11056">
    <property type="entry name" value="HOMOGENTISATE 1,2-DIOXYGENASE"/>
    <property type="match status" value="1"/>
</dbReference>
<evidence type="ECO:0000259" key="14">
    <source>
        <dbReference type="Pfam" id="PF04209"/>
    </source>
</evidence>
<evidence type="ECO:0000313" key="16">
    <source>
        <dbReference type="EMBL" id="CAD8956982.1"/>
    </source>
</evidence>
<keyword evidence="9 12" id="KW-0408">Iron</keyword>
<dbReference type="InterPro" id="IPR014710">
    <property type="entry name" value="RmlC-like_jellyroll"/>
</dbReference>
<evidence type="ECO:0000256" key="13">
    <source>
        <dbReference type="SAM" id="MobiDB-lite"/>
    </source>
</evidence>
<dbReference type="EMBL" id="HBFX01019014">
    <property type="protein sequence ID" value="CAD8956983.1"/>
    <property type="molecule type" value="Transcribed_RNA"/>
</dbReference>
<evidence type="ECO:0000256" key="4">
    <source>
        <dbReference type="ARBA" id="ARBA00013127"/>
    </source>
</evidence>
<dbReference type="Pfam" id="PF04209">
    <property type="entry name" value="HgmA_C"/>
    <property type="match status" value="1"/>
</dbReference>
<dbReference type="GO" id="GO:0004411">
    <property type="term" value="F:homogentisate 1,2-dioxygenase activity"/>
    <property type="evidence" value="ECO:0007669"/>
    <property type="project" value="UniProtKB-EC"/>
</dbReference>
<dbReference type="FunFam" id="2.60.120.10:FF:000034">
    <property type="entry name" value="Homogentisate 1,2-dioxygenase"/>
    <property type="match status" value="1"/>
</dbReference>
<accession>A0A6T8LIZ8</accession>
<evidence type="ECO:0000256" key="8">
    <source>
        <dbReference type="ARBA" id="ARBA00023002"/>
    </source>
</evidence>
<keyword evidence="7" id="KW-0223">Dioxygenase</keyword>
<dbReference type="InterPro" id="IPR005708">
    <property type="entry name" value="Homogentis_dOase"/>
</dbReference>
<dbReference type="SUPFAM" id="SSF51182">
    <property type="entry name" value="RmlC-like cupins"/>
    <property type="match status" value="1"/>
</dbReference>
<dbReference type="GO" id="GO:0005737">
    <property type="term" value="C:cytoplasm"/>
    <property type="evidence" value="ECO:0007669"/>
    <property type="project" value="TreeGrafter"/>
</dbReference>
<reference evidence="16" key="1">
    <citation type="submission" date="2021-01" db="EMBL/GenBank/DDBJ databases">
        <authorList>
            <person name="Corre E."/>
            <person name="Pelletier E."/>
            <person name="Niang G."/>
            <person name="Scheremetjew M."/>
            <person name="Finn R."/>
            <person name="Kale V."/>
            <person name="Holt S."/>
            <person name="Cochrane G."/>
            <person name="Meng A."/>
            <person name="Brown T."/>
            <person name="Cohen L."/>
        </authorList>
    </citation>
    <scope>NUCLEOTIDE SEQUENCE</scope>
    <source>
        <strain evidence="16">CCMP644</strain>
    </source>
</reference>
<dbReference type="GO" id="GO:0046872">
    <property type="term" value="F:metal ion binding"/>
    <property type="evidence" value="ECO:0007669"/>
    <property type="project" value="UniProtKB-KW"/>
</dbReference>
<gene>
    <name evidence="16" type="ORF">HAND00432_LOCUS11521</name>
    <name evidence="17" type="ORF">HAND00432_LOCUS11522</name>
</gene>
<keyword evidence="5 12" id="KW-0479">Metal-binding</keyword>
<evidence type="ECO:0000256" key="3">
    <source>
        <dbReference type="ARBA" id="ARBA00007757"/>
    </source>
</evidence>
<name>A0A6T8LIZ8_HEMAN</name>
<comment type="pathway">
    <text evidence="2">Amino-acid degradation; L-phenylalanine degradation; acetoacetate and fumarate from L-phenylalanine: step 4/6.</text>
</comment>
<evidence type="ECO:0000313" key="17">
    <source>
        <dbReference type="EMBL" id="CAD8956983.1"/>
    </source>
</evidence>
<keyword evidence="10" id="KW-0585">Phenylalanine catabolism</keyword>
<feature type="domain" description="Homogentisate 1,2-dioxygenase C-terminal" evidence="14">
    <location>
        <begin position="298"/>
        <end position="447"/>
    </location>
</feature>
<dbReference type="UniPathway" id="UPA00139">
    <property type="reaction ID" value="UER00339"/>
</dbReference>
<dbReference type="CDD" id="cd07000">
    <property type="entry name" value="cupin_HGO_N"/>
    <property type="match status" value="1"/>
</dbReference>
<keyword evidence="8" id="KW-0560">Oxidoreductase</keyword>
<evidence type="ECO:0000256" key="12">
    <source>
        <dbReference type="PIRSR" id="PIRSR605708-2"/>
    </source>
</evidence>
<dbReference type="PANTHER" id="PTHR11056:SF0">
    <property type="entry name" value="HOMOGENTISATE 1,2-DIOXYGENASE"/>
    <property type="match status" value="1"/>
</dbReference>
<feature type="binding site" evidence="12">
    <location>
        <position position="387"/>
    </location>
    <ligand>
        <name>homogentisate</name>
        <dbReference type="ChEBI" id="CHEBI:16169"/>
    </ligand>
</feature>
<feature type="region of interest" description="Disordered" evidence="13">
    <location>
        <begin position="1"/>
        <end position="20"/>
    </location>
</feature>
<dbReference type="Gene3D" id="2.60.120.10">
    <property type="entry name" value="Jelly Rolls"/>
    <property type="match status" value="1"/>
</dbReference>
<sequence>MSMEDESTHTSRAKERDEHKYMSGFGNEFATEALKGALPHGQNTPQVCPYKLYAEQLSGTAFTMPRSTNLRTWLYRIRPGVCHTPFTPLGAVPCCLSNFSEVDPDPNQMRWKAMPPPSTGKADVSFVEGLFTVAGSGDASAKRGVAAHLYWCNCAMSGRKEAFVSSDGDMLIVPQMGVLELRTEMGRLTLSPMEICVIPCGIRFSVDASESSRGYVFELFKGHFTLPSLGPIGANGLANPRDFLYPTACYDTGDESLGQWTLITKFCGSFFTAHTPASPFDVVAWHGNYAPYKYDLERFCAVGSVSYDHLDPSIYTVLTCPSEIPGEAIADFVIFPPRWMCMEHSFRPPYFHRNVMSELMGMIHGSYDAKTGFEPGGVSLHPCMIAHGPDAETFEKASKADTSKPEKFEGGLAFMFETSAVLKVPEAAREAAWRDREYQKCWEGLPRLFDPTTPGDLVAAAALPFAVSQS</sequence>
<dbReference type="InterPro" id="IPR046451">
    <property type="entry name" value="HgmA_C"/>
</dbReference>